<name>A0A1I7SCU1_BURXY</name>
<evidence type="ECO:0000256" key="3">
    <source>
        <dbReference type="ARBA" id="ARBA00022676"/>
    </source>
</evidence>
<evidence type="ECO:0000256" key="2">
    <source>
        <dbReference type="ARBA" id="ARBA00007647"/>
    </source>
</evidence>
<dbReference type="EC" id="2.4.1.-" evidence="8"/>
<dbReference type="Proteomes" id="UP000095284">
    <property type="component" value="Unplaced"/>
</dbReference>
<reference evidence="10" key="2">
    <citation type="submission" date="2020-08" db="EMBL/GenBank/DDBJ databases">
        <authorList>
            <person name="Kikuchi T."/>
        </authorList>
    </citation>
    <scope>NUCLEOTIDE SEQUENCE</scope>
    <source>
        <strain evidence="9">Ka4C1</strain>
    </source>
</reference>
<dbReference type="PANTHER" id="PTHR21645">
    <property type="entry name" value="GLYCOSYLTRANSFERASE FAMILY 92 PROTEIN"/>
    <property type="match status" value="1"/>
</dbReference>
<evidence type="ECO:0000313" key="10">
    <source>
        <dbReference type="EMBL" id="CAG9093484.1"/>
    </source>
</evidence>
<evidence type="ECO:0000256" key="7">
    <source>
        <dbReference type="ARBA" id="ARBA00023136"/>
    </source>
</evidence>
<keyword evidence="3 8" id="KW-0328">Glycosyltransferase</keyword>
<organism evidence="11 13">
    <name type="scientific">Bursaphelenchus xylophilus</name>
    <name type="common">Pinewood nematode worm</name>
    <name type="synonym">Aphelenchoides xylophilus</name>
    <dbReference type="NCBI Taxonomy" id="6326"/>
    <lineage>
        <taxon>Eukaryota</taxon>
        <taxon>Metazoa</taxon>
        <taxon>Ecdysozoa</taxon>
        <taxon>Nematoda</taxon>
        <taxon>Chromadorea</taxon>
        <taxon>Rhabditida</taxon>
        <taxon>Tylenchina</taxon>
        <taxon>Tylenchomorpha</taxon>
        <taxon>Aphelenchoidea</taxon>
        <taxon>Aphelenchoididae</taxon>
        <taxon>Bursaphelenchus</taxon>
    </lineage>
</organism>
<keyword evidence="7" id="KW-0472">Membrane</keyword>
<dbReference type="GO" id="GO:0016020">
    <property type="term" value="C:membrane"/>
    <property type="evidence" value="ECO:0007669"/>
    <property type="project" value="UniProtKB-SubCell"/>
</dbReference>
<dbReference type="WBParaSite" id="BXY_1084500.1">
    <property type="protein sequence ID" value="BXY_1084500.1"/>
    <property type="gene ID" value="BXY_1084500"/>
</dbReference>
<evidence type="ECO:0000256" key="5">
    <source>
        <dbReference type="ARBA" id="ARBA00022692"/>
    </source>
</evidence>
<evidence type="ECO:0000313" key="13">
    <source>
        <dbReference type="WBParaSite" id="BXY_1084500.1"/>
    </source>
</evidence>
<evidence type="ECO:0000256" key="4">
    <source>
        <dbReference type="ARBA" id="ARBA00022679"/>
    </source>
</evidence>
<evidence type="ECO:0000313" key="12">
    <source>
        <dbReference type="Proteomes" id="UP000659654"/>
    </source>
</evidence>
<gene>
    <name evidence="9" type="ORF">BXYJ_LOCUS3232</name>
</gene>
<evidence type="ECO:0000256" key="1">
    <source>
        <dbReference type="ARBA" id="ARBA00004167"/>
    </source>
</evidence>
<dbReference type="EMBL" id="CAJFDI010000002">
    <property type="protein sequence ID" value="CAD5213842.1"/>
    <property type="molecule type" value="Genomic_DNA"/>
</dbReference>
<dbReference type="AlphaFoldDB" id="A0A1I7SCU1"/>
<proteinExistence type="inferred from homology"/>
<dbReference type="EMBL" id="CAJFCV020000002">
    <property type="protein sequence ID" value="CAG9093484.1"/>
    <property type="molecule type" value="Genomic_DNA"/>
</dbReference>
<evidence type="ECO:0000313" key="11">
    <source>
        <dbReference type="Proteomes" id="UP000095284"/>
    </source>
</evidence>
<evidence type="ECO:0000256" key="8">
    <source>
        <dbReference type="RuleBase" id="RU366017"/>
    </source>
</evidence>
<reference evidence="13" key="1">
    <citation type="submission" date="2016-11" db="UniProtKB">
        <authorList>
            <consortium name="WormBaseParasite"/>
        </authorList>
    </citation>
    <scope>IDENTIFICATION</scope>
</reference>
<dbReference type="Proteomes" id="UP000582659">
    <property type="component" value="Unassembled WGS sequence"/>
</dbReference>
<dbReference type="InterPro" id="IPR008166">
    <property type="entry name" value="Glyco_transf_92"/>
</dbReference>
<keyword evidence="6" id="KW-1133">Transmembrane helix</keyword>
<dbReference type="InterPro" id="IPR052012">
    <property type="entry name" value="GTase_92"/>
</dbReference>
<dbReference type="Proteomes" id="UP000659654">
    <property type="component" value="Unassembled WGS sequence"/>
</dbReference>
<accession>A0A1I7SCU1</accession>
<comment type="subcellular location">
    <subcellularLocation>
        <location evidence="1">Membrane</location>
        <topology evidence="1">Single-pass membrane protein</topology>
    </subcellularLocation>
</comment>
<evidence type="ECO:0000313" key="9">
    <source>
        <dbReference type="EMBL" id="CAD5213842.1"/>
    </source>
</evidence>
<dbReference type="eggNOG" id="KOG4735">
    <property type="taxonomic scope" value="Eukaryota"/>
</dbReference>
<dbReference type="OrthoDB" id="5777994at2759"/>
<dbReference type="PANTHER" id="PTHR21645:SF22">
    <property type="entry name" value="GLYCOSYLTRANSFERASE FAMILY 92 PROTEIN"/>
    <property type="match status" value="1"/>
</dbReference>
<keyword evidence="12" id="KW-1185">Reference proteome</keyword>
<keyword evidence="4 8" id="KW-0808">Transferase</keyword>
<evidence type="ECO:0000256" key="6">
    <source>
        <dbReference type="ARBA" id="ARBA00022989"/>
    </source>
</evidence>
<protein>
    <recommendedName>
        <fullName evidence="8">Glycosyltransferase family 92 protein</fullName>
        <ecNumber evidence="8">2.4.1.-</ecNumber>
    </recommendedName>
</protein>
<dbReference type="GO" id="GO:0016757">
    <property type="term" value="F:glycosyltransferase activity"/>
    <property type="evidence" value="ECO:0007669"/>
    <property type="project" value="UniProtKB-UniRule"/>
</dbReference>
<comment type="similarity">
    <text evidence="2 8">Belongs to the glycosyltransferase 92 family.</text>
</comment>
<keyword evidence="5" id="KW-0812">Transmembrane</keyword>
<dbReference type="Pfam" id="PF01697">
    <property type="entry name" value="Glyco_transf_92"/>
    <property type="match status" value="1"/>
</dbReference>
<sequence length="480" mass="54436">MEKVYRPAPPIDVFVASAHLAVFESSSYFISAYPYSVYLNTMLPDTNQTEPERREQMKFKCISDSGEVADSVVVGIDGGQDCSWKNYYFICGFYNPLSTVRLVDDQVFGPEITVKQPIARKIPLVVCLSRTFYYENWQVMLTVLEMYKTMGVSEFSIHILNVVKEVYDILKLYEREINLKINPGFIIPKIDGRLENPNFHTETMNQIMCYNDCLYSYREAAEFMIFSDMDDLIMPENGDLLSKARSLLEAFPMAAGFEFVWATSHFRLAPSLDQFSIPQLFKSLTVKNLEAYGKSIVIPKRMKSAIIHNVAGESTRVFGYENINSTFTVDAGRTVHIRGAETKEQDAADKNSDFLTEEKAILNNKAIKLADSALKSRSRTDKKFEDVSALRSLPPTLFFTPQFRQCYTDITMIRNAGTSLCASMSNCRIDHRNGPKCATANADYAGYINGKLNFYVANNLRIEEDTGCELKIESPAIFEL</sequence>